<gene>
    <name evidence="2" type="ORF">GCK72_014918</name>
</gene>
<accession>A0A6A5GSQ3</accession>
<dbReference type="CTD" id="78775928"/>
<dbReference type="AlphaFoldDB" id="A0A6A5GSQ3"/>
<dbReference type="KEGG" id="crq:GCK72_014918"/>
<protein>
    <submittedName>
        <fullName evidence="2">Uncharacterized protein</fullName>
    </submittedName>
</protein>
<evidence type="ECO:0000313" key="2">
    <source>
        <dbReference type="EMBL" id="KAF1758460.1"/>
    </source>
</evidence>
<name>A0A6A5GSQ3_CAERE</name>
<dbReference type="EMBL" id="WUAV01000004">
    <property type="protein sequence ID" value="KAF1758460.1"/>
    <property type="molecule type" value="Genomic_DNA"/>
</dbReference>
<feature type="region of interest" description="Disordered" evidence="1">
    <location>
        <begin position="1"/>
        <end position="20"/>
    </location>
</feature>
<reference evidence="2 3" key="1">
    <citation type="submission" date="2019-12" db="EMBL/GenBank/DDBJ databases">
        <title>Chromosome-level assembly of the Caenorhabditis remanei genome.</title>
        <authorList>
            <person name="Teterina A.A."/>
            <person name="Willis J.H."/>
            <person name="Phillips P.C."/>
        </authorList>
    </citation>
    <scope>NUCLEOTIDE SEQUENCE [LARGE SCALE GENOMIC DNA]</scope>
    <source>
        <strain evidence="2 3">PX506</strain>
        <tissue evidence="2">Whole organism</tissue>
    </source>
</reference>
<dbReference type="RefSeq" id="XP_053585311.1">
    <property type="nucleotide sequence ID" value="XM_053730539.1"/>
</dbReference>
<organism evidence="2 3">
    <name type="scientific">Caenorhabditis remanei</name>
    <name type="common">Caenorhabditis vulgaris</name>
    <dbReference type="NCBI Taxonomy" id="31234"/>
    <lineage>
        <taxon>Eukaryota</taxon>
        <taxon>Metazoa</taxon>
        <taxon>Ecdysozoa</taxon>
        <taxon>Nematoda</taxon>
        <taxon>Chromadorea</taxon>
        <taxon>Rhabditida</taxon>
        <taxon>Rhabditina</taxon>
        <taxon>Rhabditomorpha</taxon>
        <taxon>Rhabditoidea</taxon>
        <taxon>Rhabditidae</taxon>
        <taxon>Peloderinae</taxon>
        <taxon>Caenorhabditis</taxon>
    </lineage>
</organism>
<evidence type="ECO:0000313" key="3">
    <source>
        <dbReference type="Proteomes" id="UP000483820"/>
    </source>
</evidence>
<comment type="caution">
    <text evidence="2">The sequence shown here is derived from an EMBL/GenBank/DDBJ whole genome shotgun (WGS) entry which is preliminary data.</text>
</comment>
<evidence type="ECO:0000256" key="1">
    <source>
        <dbReference type="SAM" id="MobiDB-lite"/>
    </source>
</evidence>
<feature type="region of interest" description="Disordered" evidence="1">
    <location>
        <begin position="61"/>
        <end position="85"/>
    </location>
</feature>
<dbReference type="Proteomes" id="UP000483820">
    <property type="component" value="Chromosome IV"/>
</dbReference>
<proteinExistence type="predicted"/>
<dbReference type="GeneID" id="78775928"/>
<sequence length="548" mass="62127">MEDLSPEQSSPEHSSVESTAMESTMNTIILDEIWKQPSRHVADLLNLYFAEHNDQKIIWERDKENTNGEMMSKRDDDGEKKSGEKVEEVINKTKKETPKNKSKHWYSIRALLLPAIPEYPLEQARIHVAPLSSELQLCHVAVAYSQSVEHSIDLQQTVSLAVSFHDRAGVFIMYSGYSMLMAPQLLSEKEHNRRDKPLNLHILSAQILDHQGIEVHNSTWQCSGMVEDRLETKVGNNFDAILLTVRIILQISTSVQKLENHRSSLWNETVICCETFENCLLLSKQTSNCPIYGAVPNSSDNCCTSNITEHLRASRMRHESTQIQKSLSLNARTRGIGFSIPDEIPQSTILIVPIVTHFSRLLLHKFDSLISILLIQSQCRELLILRCPQPMQRDWSRDKTRQKLSSIHIIRIDWSQFEESNTISVESVHSLPISKVPLLNLVRVNDLFLWHPTIIRIILVTVSGDTSKGTVFWTEFLDFVILELSVSDDVKTELHSIHRVVRDTYSHVISIVCPASISDLPEIAEAVLYHVTTTAASARNIAPPATPS</sequence>